<keyword evidence="3" id="KW-1185">Reference proteome</keyword>
<evidence type="ECO:0000313" key="3">
    <source>
        <dbReference type="Proteomes" id="UP000253383"/>
    </source>
</evidence>
<reference evidence="2 3" key="1">
    <citation type="submission" date="2018-07" db="EMBL/GenBank/DDBJ databases">
        <title>Genome analysis of Larkinella rosea.</title>
        <authorList>
            <person name="Zhou Z."/>
            <person name="Wang G."/>
        </authorList>
    </citation>
    <scope>NUCLEOTIDE SEQUENCE [LARGE SCALE GENOMIC DNA]</scope>
    <source>
        <strain evidence="3">zzj9</strain>
    </source>
</reference>
<comment type="caution">
    <text evidence="2">The sequence shown here is derived from an EMBL/GenBank/DDBJ whole genome shotgun (WGS) entry which is preliminary data.</text>
</comment>
<protein>
    <submittedName>
        <fullName evidence="2">Uncharacterized protein</fullName>
    </submittedName>
</protein>
<evidence type="ECO:0000313" key="2">
    <source>
        <dbReference type="EMBL" id="RCR65901.1"/>
    </source>
</evidence>
<keyword evidence="1" id="KW-0472">Membrane</keyword>
<feature type="transmembrane region" description="Helical" evidence="1">
    <location>
        <begin position="37"/>
        <end position="56"/>
    </location>
</feature>
<keyword evidence="1" id="KW-1133">Transmembrane helix</keyword>
<proteinExistence type="predicted"/>
<organism evidence="2 3">
    <name type="scientific">Larkinella punicea</name>
    <dbReference type="NCBI Taxonomy" id="2315727"/>
    <lineage>
        <taxon>Bacteria</taxon>
        <taxon>Pseudomonadati</taxon>
        <taxon>Bacteroidota</taxon>
        <taxon>Cytophagia</taxon>
        <taxon>Cytophagales</taxon>
        <taxon>Spirosomataceae</taxon>
        <taxon>Larkinella</taxon>
    </lineage>
</organism>
<dbReference type="EMBL" id="QOWE01000033">
    <property type="protein sequence ID" value="RCR65901.1"/>
    <property type="molecule type" value="Genomic_DNA"/>
</dbReference>
<sequence length="64" mass="7270">MPLNRKQKKELPFAGLFFAICMMAFSSYGSFDATKAGFYLSLLAGLLWMIMTGYLVSEFQNEKD</sequence>
<name>A0A368JIG5_9BACT</name>
<feature type="transmembrane region" description="Helical" evidence="1">
    <location>
        <begin position="12"/>
        <end position="31"/>
    </location>
</feature>
<keyword evidence="1" id="KW-0812">Transmembrane</keyword>
<dbReference type="RefSeq" id="WP_114409635.1">
    <property type="nucleotide sequence ID" value="NZ_QOWE01000033.1"/>
</dbReference>
<gene>
    <name evidence="2" type="ORF">DUE52_29210</name>
</gene>
<accession>A0A368JIG5</accession>
<dbReference type="AlphaFoldDB" id="A0A368JIG5"/>
<evidence type="ECO:0000256" key="1">
    <source>
        <dbReference type="SAM" id="Phobius"/>
    </source>
</evidence>
<dbReference type="Proteomes" id="UP000253383">
    <property type="component" value="Unassembled WGS sequence"/>
</dbReference>